<evidence type="ECO:0000313" key="1">
    <source>
        <dbReference type="EMBL" id="GAF07918.1"/>
    </source>
</evidence>
<accession>W7YJQ0</accession>
<sequence>MNIRISKDAARWYIKELGLQEGSFLRFFPRYSSGGGLHPGFSLGISEEPAERPFLQENVEGVNFYMEEQDVWYLREYDLVVNYLQTYDDIDYVYEPEQLNSSAEVK</sequence>
<reference evidence="1 2" key="1">
    <citation type="journal article" date="2014" name="Genome Announc.">
        <title>Draft Genome Sequence of Paenibacillus pini JCM 16418T, Isolated from the Rhizosphere of Pine Tree.</title>
        <authorList>
            <person name="Yuki M."/>
            <person name="Oshima K."/>
            <person name="Suda W."/>
            <person name="Oshida Y."/>
            <person name="Kitamura K."/>
            <person name="Iida Y."/>
            <person name="Hattori M."/>
            <person name="Ohkuma M."/>
        </authorList>
    </citation>
    <scope>NUCLEOTIDE SEQUENCE [LARGE SCALE GENOMIC DNA]</scope>
    <source>
        <strain evidence="1 2">JCM 16418</strain>
    </source>
</reference>
<name>W7YJQ0_9BACL</name>
<dbReference type="InterPro" id="IPR035903">
    <property type="entry name" value="HesB-like_dom_sf"/>
</dbReference>
<dbReference type="OrthoDB" id="1645729at2"/>
<gene>
    <name evidence="1" type="ORF">JCM16418_1951</name>
</gene>
<organism evidence="1 2">
    <name type="scientific">Paenibacillus pini JCM 16418</name>
    <dbReference type="NCBI Taxonomy" id="1236976"/>
    <lineage>
        <taxon>Bacteria</taxon>
        <taxon>Bacillati</taxon>
        <taxon>Bacillota</taxon>
        <taxon>Bacilli</taxon>
        <taxon>Bacillales</taxon>
        <taxon>Paenibacillaceae</taxon>
        <taxon>Paenibacillus</taxon>
    </lineage>
</organism>
<dbReference type="AlphaFoldDB" id="W7YJQ0"/>
<evidence type="ECO:0000313" key="2">
    <source>
        <dbReference type="Proteomes" id="UP000019364"/>
    </source>
</evidence>
<dbReference type="STRING" id="1236976.JCM16418_1951"/>
<dbReference type="eggNOG" id="COG4841">
    <property type="taxonomic scope" value="Bacteria"/>
</dbReference>
<evidence type="ECO:0008006" key="3">
    <source>
        <dbReference type="Google" id="ProtNLM"/>
    </source>
</evidence>
<keyword evidence="2" id="KW-1185">Reference proteome</keyword>
<dbReference type="EMBL" id="BAVZ01000004">
    <property type="protein sequence ID" value="GAF07918.1"/>
    <property type="molecule type" value="Genomic_DNA"/>
</dbReference>
<comment type="caution">
    <text evidence="1">The sequence shown here is derived from an EMBL/GenBank/DDBJ whole genome shotgun (WGS) entry which is preliminary data.</text>
</comment>
<dbReference type="RefSeq" id="WP_036647725.1">
    <property type="nucleotide sequence ID" value="NZ_BAVZ01000004.1"/>
</dbReference>
<proteinExistence type="predicted"/>
<dbReference type="Proteomes" id="UP000019364">
    <property type="component" value="Unassembled WGS sequence"/>
</dbReference>
<protein>
    <recommendedName>
        <fullName evidence="3">FeS cluster biogenesis domain-containing protein</fullName>
    </recommendedName>
</protein>
<dbReference type="SUPFAM" id="SSF89360">
    <property type="entry name" value="HesB-like domain"/>
    <property type="match status" value="1"/>
</dbReference>